<comment type="caution">
    <text evidence="2">The sequence shown here is derived from an EMBL/GenBank/DDBJ whole genome shotgun (WGS) entry which is preliminary data.</text>
</comment>
<accession>A0A423WTE7</accession>
<gene>
    <name evidence="2" type="ORF">VMCG_04029</name>
</gene>
<dbReference type="PANTHER" id="PTHR38790">
    <property type="entry name" value="2EXR DOMAIN-CONTAINING PROTEIN-RELATED"/>
    <property type="match status" value="1"/>
</dbReference>
<evidence type="ECO:0000313" key="3">
    <source>
        <dbReference type="Proteomes" id="UP000283895"/>
    </source>
</evidence>
<dbReference type="OrthoDB" id="5420711at2759"/>
<dbReference type="AlphaFoldDB" id="A0A423WTE7"/>
<organism evidence="2 3">
    <name type="scientific">Cytospora schulzeri</name>
    <dbReference type="NCBI Taxonomy" id="448051"/>
    <lineage>
        <taxon>Eukaryota</taxon>
        <taxon>Fungi</taxon>
        <taxon>Dikarya</taxon>
        <taxon>Ascomycota</taxon>
        <taxon>Pezizomycotina</taxon>
        <taxon>Sordariomycetes</taxon>
        <taxon>Sordariomycetidae</taxon>
        <taxon>Diaporthales</taxon>
        <taxon>Cytosporaceae</taxon>
        <taxon>Cytospora</taxon>
    </lineage>
</organism>
<evidence type="ECO:0000256" key="1">
    <source>
        <dbReference type="SAM" id="MobiDB-lite"/>
    </source>
</evidence>
<dbReference type="EMBL" id="LKEA01000009">
    <property type="protein sequence ID" value="ROW06813.1"/>
    <property type="molecule type" value="Genomic_DNA"/>
</dbReference>
<dbReference type="STRING" id="356882.A0A423WTE7"/>
<sequence length="314" mass="35829">MPAQSKRKLTAAKANSAKKPRKFAKTRRARRNEQEYFDFMGLPTELRILIYEEVLANYEGEQGAIRIYFKKNGRRPFFQKFAVSKNAAAFFGLLSVSKEVNLEAADIYYKQWFAFENPRVLQTFLIRAPAQVVCKIRRISLNYWQHVPDLDGVRTPTFALLRGAQNLEEFQFPGDILVVGIIHRVALLRGEPGETPACTIGRSLAAVLYRYCYPLLVPWMERSDSKALGEAAKAIAEMVKMPDLAFQTAAGNILMEGLDHDSGDTKEVRCLKEWLKQERLAEARETMLTTLVKLHRDPTFRASQFRGFGGLQSW</sequence>
<proteinExistence type="predicted"/>
<protein>
    <submittedName>
        <fullName evidence="2">Uncharacterized protein</fullName>
    </submittedName>
</protein>
<feature type="region of interest" description="Disordered" evidence="1">
    <location>
        <begin position="1"/>
        <end position="25"/>
    </location>
</feature>
<name>A0A423WTE7_9PEZI</name>
<reference evidence="2 3" key="1">
    <citation type="submission" date="2015-09" db="EMBL/GenBank/DDBJ databases">
        <title>Host preference determinants of Valsa canker pathogens revealed by comparative genomics.</title>
        <authorList>
            <person name="Yin Z."/>
            <person name="Huang L."/>
        </authorList>
    </citation>
    <scope>NUCLEOTIDE SEQUENCE [LARGE SCALE GENOMIC DNA]</scope>
    <source>
        <strain evidence="2 3">03-1</strain>
    </source>
</reference>
<evidence type="ECO:0000313" key="2">
    <source>
        <dbReference type="EMBL" id="ROW06813.1"/>
    </source>
</evidence>
<keyword evidence="3" id="KW-1185">Reference proteome</keyword>
<dbReference type="Proteomes" id="UP000283895">
    <property type="component" value="Unassembled WGS sequence"/>
</dbReference>